<proteinExistence type="predicted"/>
<dbReference type="Gene3D" id="3.40.50.1000">
    <property type="entry name" value="HAD superfamily/HAD-like"/>
    <property type="match status" value="1"/>
</dbReference>
<dbReference type="PANTHER" id="PTHR43316">
    <property type="entry name" value="HYDROLASE, HALOACID DELAHOGENASE-RELATED"/>
    <property type="match status" value="1"/>
</dbReference>
<sequence>MRCCAFSVVWSFTSLLPPAACPWNRFRIGRDRSLTGSPPRDTIPAGTRILLASRGVSYRAIIFDLDGTLIDHTGAARTAARTWARELGFRGDHTDRWFEIERRWFDAYERGAVSHLEQRRGRTREFTGEHTLTDPECDELFGRFLSLYREAWTAFPDAEPALRRALGTGVRVGVLTNSVAEVQAEKLRRTGLDFPGVRLLASGDLGVAKPRPECYRKALELLGVAPGEAVMIGDSFANDVAGPRRAGMAAVWLNRDGLPAVDGENGLSSLDGFPPP</sequence>
<keyword evidence="3" id="KW-1185">Reference proteome</keyword>
<dbReference type="SFLD" id="SFLDG01129">
    <property type="entry name" value="C1.5:_HAD__Beta-PGM__Phosphata"/>
    <property type="match status" value="1"/>
</dbReference>
<gene>
    <name evidence="2" type="ORF">JDV75_10235</name>
</gene>
<dbReference type="SFLD" id="SFLDS00003">
    <property type="entry name" value="Haloacid_Dehalogenase"/>
    <property type="match status" value="1"/>
</dbReference>
<dbReference type="GO" id="GO:0016787">
    <property type="term" value="F:hydrolase activity"/>
    <property type="evidence" value="ECO:0007669"/>
    <property type="project" value="UniProtKB-KW"/>
</dbReference>
<reference evidence="2" key="1">
    <citation type="submission" date="2020-12" db="EMBL/GenBank/DDBJ databases">
        <title>Genome public.</title>
        <authorList>
            <person name="Sun Q."/>
        </authorList>
    </citation>
    <scope>NUCLEOTIDE SEQUENCE</scope>
    <source>
        <strain evidence="2">CCM 8863</strain>
    </source>
</reference>
<evidence type="ECO:0000256" key="1">
    <source>
        <dbReference type="ARBA" id="ARBA00022801"/>
    </source>
</evidence>
<dbReference type="InterPro" id="IPR036412">
    <property type="entry name" value="HAD-like_sf"/>
</dbReference>
<evidence type="ECO:0000313" key="3">
    <source>
        <dbReference type="Proteomes" id="UP000645966"/>
    </source>
</evidence>
<keyword evidence="1 2" id="KW-0378">Hydrolase</keyword>
<dbReference type="InterPro" id="IPR006439">
    <property type="entry name" value="HAD-SF_hydro_IA"/>
</dbReference>
<dbReference type="PRINTS" id="PR00413">
    <property type="entry name" value="HADHALOGNASE"/>
</dbReference>
<accession>A0A934M811</accession>
<comment type="caution">
    <text evidence="2">The sequence shown here is derived from an EMBL/GenBank/DDBJ whole genome shotgun (WGS) entry which is preliminary data.</text>
</comment>
<dbReference type="InterPro" id="IPR023214">
    <property type="entry name" value="HAD_sf"/>
</dbReference>
<dbReference type="Proteomes" id="UP000645966">
    <property type="component" value="Unassembled WGS sequence"/>
</dbReference>
<dbReference type="NCBIfam" id="TIGR01549">
    <property type="entry name" value="HAD-SF-IA-v1"/>
    <property type="match status" value="1"/>
</dbReference>
<dbReference type="SUPFAM" id="SSF56784">
    <property type="entry name" value="HAD-like"/>
    <property type="match status" value="1"/>
</dbReference>
<dbReference type="Pfam" id="PF00702">
    <property type="entry name" value="Hydrolase"/>
    <property type="match status" value="1"/>
</dbReference>
<name>A0A934M811_9CORY</name>
<dbReference type="PANTHER" id="PTHR43316:SF3">
    <property type="entry name" value="HALOACID DEHALOGENASE, TYPE II (AFU_ORTHOLOGUE AFUA_2G07750)-RELATED"/>
    <property type="match status" value="1"/>
</dbReference>
<evidence type="ECO:0000313" key="2">
    <source>
        <dbReference type="EMBL" id="MBI8990127.1"/>
    </source>
</evidence>
<organism evidence="2 3">
    <name type="scientific">Corynebacterium meridianum</name>
    <dbReference type="NCBI Taxonomy" id="2765363"/>
    <lineage>
        <taxon>Bacteria</taxon>
        <taxon>Bacillati</taxon>
        <taxon>Actinomycetota</taxon>
        <taxon>Actinomycetes</taxon>
        <taxon>Mycobacteriales</taxon>
        <taxon>Corynebacteriaceae</taxon>
        <taxon>Corynebacterium</taxon>
    </lineage>
</organism>
<protein>
    <submittedName>
        <fullName evidence="2">HAD family hydrolase</fullName>
    </submittedName>
</protein>
<dbReference type="InterPro" id="IPR051540">
    <property type="entry name" value="S-2-haloacid_dehalogenase"/>
</dbReference>
<dbReference type="EMBL" id="JAEIOS010000015">
    <property type="protein sequence ID" value="MBI8990127.1"/>
    <property type="molecule type" value="Genomic_DNA"/>
</dbReference>
<dbReference type="AlphaFoldDB" id="A0A934M811"/>
<dbReference type="Gene3D" id="1.20.120.1600">
    <property type="match status" value="1"/>
</dbReference>
<dbReference type="NCBIfam" id="TIGR01509">
    <property type="entry name" value="HAD-SF-IA-v3"/>
    <property type="match status" value="1"/>
</dbReference>